<dbReference type="InterPro" id="IPR027417">
    <property type="entry name" value="P-loop_NTPase"/>
</dbReference>
<dbReference type="InterPro" id="IPR051782">
    <property type="entry name" value="ABC_Transporter_VariousFunc"/>
</dbReference>
<dbReference type="PANTHER" id="PTHR42939:SF1">
    <property type="entry name" value="ABC TRANSPORTER ATP-BINDING PROTEIN ALBC-RELATED"/>
    <property type="match status" value="1"/>
</dbReference>
<comment type="caution">
    <text evidence="5">The sequence shown here is derived from an EMBL/GenBank/DDBJ whole genome shotgun (WGS) entry which is preliminary data.</text>
</comment>
<dbReference type="InterPro" id="IPR003439">
    <property type="entry name" value="ABC_transporter-like_ATP-bd"/>
</dbReference>
<dbReference type="RefSeq" id="WP_241050672.1">
    <property type="nucleotide sequence ID" value="NZ_JAKZBV010000001.1"/>
</dbReference>
<evidence type="ECO:0000256" key="3">
    <source>
        <dbReference type="ARBA" id="ARBA00022840"/>
    </source>
</evidence>
<dbReference type="Pfam" id="PF00005">
    <property type="entry name" value="ABC_tran"/>
    <property type="match status" value="1"/>
</dbReference>
<dbReference type="Proteomes" id="UP001202922">
    <property type="component" value="Unassembled WGS sequence"/>
</dbReference>
<keyword evidence="3 5" id="KW-0067">ATP-binding</keyword>
<evidence type="ECO:0000259" key="4">
    <source>
        <dbReference type="SMART" id="SM00382"/>
    </source>
</evidence>
<organism evidence="5 6">
    <name type="scientific">Sinomonas terrae</name>
    <dbReference type="NCBI Taxonomy" id="2908838"/>
    <lineage>
        <taxon>Bacteria</taxon>
        <taxon>Bacillati</taxon>
        <taxon>Actinomycetota</taxon>
        <taxon>Actinomycetes</taxon>
        <taxon>Micrococcales</taxon>
        <taxon>Micrococcaceae</taxon>
        <taxon>Sinomonas</taxon>
    </lineage>
</organism>
<dbReference type="GO" id="GO:0005524">
    <property type="term" value="F:ATP binding"/>
    <property type="evidence" value="ECO:0007669"/>
    <property type="project" value="UniProtKB-KW"/>
</dbReference>
<keyword evidence="1" id="KW-0813">Transport</keyword>
<evidence type="ECO:0000313" key="5">
    <source>
        <dbReference type="EMBL" id="MCH6468727.1"/>
    </source>
</evidence>
<feature type="domain" description="AAA+ ATPase" evidence="4">
    <location>
        <begin position="7"/>
        <end position="183"/>
    </location>
</feature>
<keyword evidence="2" id="KW-0547">Nucleotide-binding</keyword>
<sequence>MSLSLQGPGLVRIAGPNGSGKSTLLELVSGFLAPFDGEVRISGTRAGAPEARLLRSVCRTAPALYPSMTTRDHLAFAARCRRTELAPALARAERYGLGDWLEVAAAELSTGNQRKLWLLACTALPTPLVILDEPFNGMDDHGVQTLVGELAEWASTRLVILIAHSLPEGLEPRQTVALEGQAEITAKCGPSADSAYAE</sequence>
<proteinExistence type="predicted"/>
<dbReference type="PANTHER" id="PTHR42939">
    <property type="entry name" value="ABC TRANSPORTER ATP-BINDING PROTEIN ALBC-RELATED"/>
    <property type="match status" value="1"/>
</dbReference>
<reference evidence="5 6" key="1">
    <citation type="submission" date="2022-03" db="EMBL/GenBank/DDBJ databases">
        <title>Sinomonas sp. isolated from a soil.</title>
        <authorList>
            <person name="Han J."/>
            <person name="Kim D.-U."/>
        </authorList>
    </citation>
    <scope>NUCLEOTIDE SEQUENCE [LARGE SCALE GENOMIC DNA]</scope>
    <source>
        <strain evidence="5 6">5-5</strain>
    </source>
</reference>
<dbReference type="InterPro" id="IPR003593">
    <property type="entry name" value="AAA+_ATPase"/>
</dbReference>
<dbReference type="SUPFAM" id="SSF52540">
    <property type="entry name" value="P-loop containing nucleoside triphosphate hydrolases"/>
    <property type="match status" value="1"/>
</dbReference>
<evidence type="ECO:0000256" key="2">
    <source>
        <dbReference type="ARBA" id="ARBA00022741"/>
    </source>
</evidence>
<dbReference type="SMART" id="SM00382">
    <property type="entry name" value="AAA"/>
    <property type="match status" value="1"/>
</dbReference>
<evidence type="ECO:0000313" key="6">
    <source>
        <dbReference type="Proteomes" id="UP001202922"/>
    </source>
</evidence>
<dbReference type="EMBL" id="JAKZBV010000001">
    <property type="protein sequence ID" value="MCH6468727.1"/>
    <property type="molecule type" value="Genomic_DNA"/>
</dbReference>
<accession>A0ABS9TWD6</accession>
<protein>
    <submittedName>
        <fullName evidence="5">ATP-binding cassette domain-containing protein</fullName>
    </submittedName>
</protein>
<evidence type="ECO:0000256" key="1">
    <source>
        <dbReference type="ARBA" id="ARBA00022448"/>
    </source>
</evidence>
<keyword evidence="6" id="KW-1185">Reference proteome</keyword>
<dbReference type="Gene3D" id="3.40.50.300">
    <property type="entry name" value="P-loop containing nucleotide triphosphate hydrolases"/>
    <property type="match status" value="1"/>
</dbReference>
<gene>
    <name evidence="5" type="ORF">L0M17_01785</name>
</gene>
<name>A0ABS9TWD6_9MICC</name>